<gene>
    <name evidence="1" type="ORF">Tci_441582</name>
</gene>
<feature type="non-terminal residue" evidence="1">
    <location>
        <position position="1"/>
    </location>
</feature>
<dbReference type="EMBL" id="BKCJ010201086">
    <property type="protein sequence ID" value="GEY69608.1"/>
    <property type="molecule type" value="Genomic_DNA"/>
</dbReference>
<comment type="caution">
    <text evidence="1">The sequence shown here is derived from an EMBL/GenBank/DDBJ whole genome shotgun (WGS) entry which is preliminary data.</text>
</comment>
<dbReference type="AlphaFoldDB" id="A0A699HV70"/>
<proteinExistence type="predicted"/>
<protein>
    <submittedName>
        <fullName evidence="1">Uncharacterized protein</fullName>
    </submittedName>
</protein>
<accession>A0A699HV70</accession>
<reference evidence="1" key="1">
    <citation type="journal article" date="2019" name="Sci. Rep.">
        <title>Draft genome of Tanacetum cinerariifolium, the natural source of mosquito coil.</title>
        <authorList>
            <person name="Yamashiro T."/>
            <person name="Shiraishi A."/>
            <person name="Satake H."/>
            <person name="Nakayama K."/>
        </authorList>
    </citation>
    <scope>NUCLEOTIDE SEQUENCE</scope>
</reference>
<sequence length="68" mass="7565">PGCRFVVGVSGGGLVGFVGSGGVGQKWGEWCYRWWREKWRVNRNSAGLKRGREKGIVCGIYIMGPWGY</sequence>
<evidence type="ECO:0000313" key="1">
    <source>
        <dbReference type="EMBL" id="GEY69608.1"/>
    </source>
</evidence>
<name>A0A699HV70_TANCI</name>
<organism evidence="1">
    <name type="scientific">Tanacetum cinerariifolium</name>
    <name type="common">Dalmatian daisy</name>
    <name type="synonym">Chrysanthemum cinerariifolium</name>
    <dbReference type="NCBI Taxonomy" id="118510"/>
    <lineage>
        <taxon>Eukaryota</taxon>
        <taxon>Viridiplantae</taxon>
        <taxon>Streptophyta</taxon>
        <taxon>Embryophyta</taxon>
        <taxon>Tracheophyta</taxon>
        <taxon>Spermatophyta</taxon>
        <taxon>Magnoliopsida</taxon>
        <taxon>eudicotyledons</taxon>
        <taxon>Gunneridae</taxon>
        <taxon>Pentapetalae</taxon>
        <taxon>asterids</taxon>
        <taxon>campanulids</taxon>
        <taxon>Asterales</taxon>
        <taxon>Asteraceae</taxon>
        <taxon>Asteroideae</taxon>
        <taxon>Anthemideae</taxon>
        <taxon>Anthemidinae</taxon>
        <taxon>Tanacetum</taxon>
    </lineage>
</organism>